<name>A0AAE2CQG0_9LAMI</name>
<sequence>MLTKARNNQPQTQSIHISHDKPAIIFFHTLKQCDSLSTNNLCYGFLISRGFISTTSGGLRREKPDRQALKVGAGRQRFLTAPAGGSENWVVRRSSGGGGGIYASAMAIAGWWAYAF</sequence>
<evidence type="ECO:0000313" key="2">
    <source>
        <dbReference type="Proteomes" id="UP001293254"/>
    </source>
</evidence>
<proteinExistence type="predicted"/>
<gene>
    <name evidence="1" type="ORF">Salat_1339100</name>
</gene>
<evidence type="ECO:0000313" key="1">
    <source>
        <dbReference type="EMBL" id="KAK4430384.1"/>
    </source>
</evidence>
<comment type="caution">
    <text evidence="1">The sequence shown here is derived from an EMBL/GenBank/DDBJ whole genome shotgun (WGS) entry which is preliminary data.</text>
</comment>
<dbReference type="AlphaFoldDB" id="A0AAE2CQG0"/>
<organism evidence="1 2">
    <name type="scientific">Sesamum alatum</name>
    <dbReference type="NCBI Taxonomy" id="300844"/>
    <lineage>
        <taxon>Eukaryota</taxon>
        <taxon>Viridiplantae</taxon>
        <taxon>Streptophyta</taxon>
        <taxon>Embryophyta</taxon>
        <taxon>Tracheophyta</taxon>
        <taxon>Spermatophyta</taxon>
        <taxon>Magnoliopsida</taxon>
        <taxon>eudicotyledons</taxon>
        <taxon>Gunneridae</taxon>
        <taxon>Pentapetalae</taxon>
        <taxon>asterids</taxon>
        <taxon>lamiids</taxon>
        <taxon>Lamiales</taxon>
        <taxon>Pedaliaceae</taxon>
        <taxon>Sesamum</taxon>
    </lineage>
</organism>
<protein>
    <submittedName>
        <fullName evidence="1">Uncharacterized protein</fullName>
    </submittedName>
</protein>
<accession>A0AAE2CQG0</accession>
<reference evidence="1" key="1">
    <citation type="submission" date="2020-06" db="EMBL/GenBank/DDBJ databases">
        <authorList>
            <person name="Li T."/>
            <person name="Hu X."/>
            <person name="Zhang T."/>
            <person name="Song X."/>
            <person name="Zhang H."/>
            <person name="Dai N."/>
            <person name="Sheng W."/>
            <person name="Hou X."/>
            <person name="Wei L."/>
        </authorList>
    </citation>
    <scope>NUCLEOTIDE SEQUENCE</scope>
    <source>
        <strain evidence="1">3651</strain>
        <tissue evidence="1">Leaf</tissue>
    </source>
</reference>
<reference evidence="1" key="2">
    <citation type="journal article" date="2024" name="Plant">
        <title>Genomic evolution and insights into agronomic trait innovations of Sesamum species.</title>
        <authorList>
            <person name="Miao H."/>
            <person name="Wang L."/>
            <person name="Qu L."/>
            <person name="Liu H."/>
            <person name="Sun Y."/>
            <person name="Le M."/>
            <person name="Wang Q."/>
            <person name="Wei S."/>
            <person name="Zheng Y."/>
            <person name="Lin W."/>
            <person name="Duan Y."/>
            <person name="Cao H."/>
            <person name="Xiong S."/>
            <person name="Wang X."/>
            <person name="Wei L."/>
            <person name="Li C."/>
            <person name="Ma Q."/>
            <person name="Ju M."/>
            <person name="Zhao R."/>
            <person name="Li G."/>
            <person name="Mu C."/>
            <person name="Tian Q."/>
            <person name="Mei H."/>
            <person name="Zhang T."/>
            <person name="Gao T."/>
            <person name="Zhang H."/>
        </authorList>
    </citation>
    <scope>NUCLEOTIDE SEQUENCE</scope>
    <source>
        <strain evidence="1">3651</strain>
    </source>
</reference>
<dbReference type="Proteomes" id="UP001293254">
    <property type="component" value="Unassembled WGS sequence"/>
</dbReference>
<keyword evidence="2" id="KW-1185">Reference proteome</keyword>
<dbReference type="EMBL" id="JACGWO010000004">
    <property type="protein sequence ID" value="KAK4430384.1"/>
    <property type="molecule type" value="Genomic_DNA"/>
</dbReference>